<accession>A0A078B6S7</accession>
<evidence type="ECO:0000256" key="1">
    <source>
        <dbReference type="SAM" id="Coils"/>
    </source>
</evidence>
<evidence type="ECO:0000256" key="2">
    <source>
        <dbReference type="SAM" id="MobiDB-lite"/>
    </source>
</evidence>
<feature type="coiled-coil region" evidence="1">
    <location>
        <begin position="233"/>
        <end position="284"/>
    </location>
</feature>
<dbReference type="EMBL" id="CCKQ01018290">
    <property type="protein sequence ID" value="CDW90245.1"/>
    <property type="molecule type" value="Genomic_DNA"/>
</dbReference>
<dbReference type="Proteomes" id="UP000039865">
    <property type="component" value="Unassembled WGS sequence"/>
</dbReference>
<keyword evidence="1" id="KW-0175">Coiled coil</keyword>
<reference evidence="3 4" key="1">
    <citation type="submission" date="2014-06" db="EMBL/GenBank/DDBJ databases">
        <authorList>
            <person name="Swart Estienne"/>
        </authorList>
    </citation>
    <scope>NUCLEOTIDE SEQUENCE [LARGE SCALE GENOMIC DNA]</scope>
    <source>
        <strain evidence="3 4">130c</strain>
    </source>
</reference>
<gene>
    <name evidence="3" type="primary">Contig16539.g17611</name>
    <name evidence="3" type="ORF">STYLEM_19386</name>
</gene>
<protein>
    <submittedName>
        <fullName evidence="3">Uncharacterized protein</fullName>
    </submittedName>
</protein>
<evidence type="ECO:0000313" key="4">
    <source>
        <dbReference type="Proteomes" id="UP000039865"/>
    </source>
</evidence>
<sequence length="747" mass="87623">MSEKLLSPTSKNRVRPNLLKSPSTQYQSSISKSSLQTIRSPTAKILQTSQSQSIVQSNSINQDQSDLVKTQLRDLYLQIQTLNEKKQKYLNQHKEKYLKQQQTEKLITDELNQIQEKFKDLDIRYQAQFTKLSKDKNRLQDDIGQLEKENFDLKELNHEFTDKTQQIDQLIRGLICTRDQNGNFKHKIRQIEENTQKIQQIDSHLQELELIKKLQVEQDMMIHEDIRGNALRITRINEEIQWKKEKVQKLEKINTKKPVVLVEIQTEKQLIDELYKQIEFYETNHIFNLETECRTLGALIENQDQILLENLNSKESLLQKLRDLYKYSEHPEDQDLVKIQKLKINKAHFDFKITETQEKMQTNLRIIQEKVQLINSISKQMNSLTDLKKMEVFKLSERQMQLNSFMGQLEEKVKPSIEKLNQKIKDISIVIDQKRITLITLQQLMNKNNSKCDYQQISQVNDVMSLETYKQFMEDETLDLQKGQCETNIEDKTLTLECLTSKFTSKRGSQPYSHDPAIFNGDNKKENNQNQNESLVKSIIIPNNPNIMSKIMPLINGMEVYKKTFDTKLLTSVTQQQKYNMIADNKRLTPELIGYSIRIMKISKSKKGIALDFINPLDDLKKVDLSINLKKSRLVIPKETQDAVKLLRNEKEPLRIIQEQCQSVFDSTSIDGLKRENTFIRDQRNDYEGKCKKVDFFSFAFVYDHKETDICISNAGGHYNFILIREALEALLKINAKDEQKIKQSLK</sequence>
<dbReference type="InParanoid" id="A0A078B6S7"/>
<feature type="compositionally biased region" description="Low complexity" evidence="2">
    <location>
        <begin position="20"/>
        <end position="35"/>
    </location>
</feature>
<proteinExistence type="predicted"/>
<name>A0A078B6S7_STYLE</name>
<feature type="coiled-coil region" evidence="1">
    <location>
        <begin position="129"/>
        <end position="156"/>
    </location>
</feature>
<feature type="region of interest" description="Disordered" evidence="2">
    <location>
        <begin position="505"/>
        <end position="529"/>
    </location>
</feature>
<keyword evidence="4" id="KW-1185">Reference proteome</keyword>
<feature type="region of interest" description="Disordered" evidence="2">
    <location>
        <begin position="1"/>
        <end position="35"/>
    </location>
</feature>
<evidence type="ECO:0000313" key="3">
    <source>
        <dbReference type="EMBL" id="CDW90245.1"/>
    </source>
</evidence>
<organism evidence="3 4">
    <name type="scientific">Stylonychia lemnae</name>
    <name type="common">Ciliate</name>
    <dbReference type="NCBI Taxonomy" id="5949"/>
    <lineage>
        <taxon>Eukaryota</taxon>
        <taxon>Sar</taxon>
        <taxon>Alveolata</taxon>
        <taxon>Ciliophora</taxon>
        <taxon>Intramacronucleata</taxon>
        <taxon>Spirotrichea</taxon>
        <taxon>Stichotrichia</taxon>
        <taxon>Sporadotrichida</taxon>
        <taxon>Oxytrichidae</taxon>
        <taxon>Stylonychinae</taxon>
        <taxon>Stylonychia</taxon>
    </lineage>
</organism>
<dbReference type="AlphaFoldDB" id="A0A078B6S7"/>